<keyword evidence="11" id="KW-0812">Transmembrane</keyword>
<accession>A0A4D6MCH1</accession>
<dbReference type="InterPro" id="IPR001128">
    <property type="entry name" value="Cyt_P450"/>
</dbReference>
<feature type="transmembrane region" description="Helical" evidence="11">
    <location>
        <begin position="6"/>
        <end position="26"/>
    </location>
</feature>
<keyword evidence="5 10" id="KW-0479">Metal-binding</keyword>
<keyword evidence="11" id="KW-1133">Transmembrane helix</keyword>
<evidence type="ECO:0000256" key="6">
    <source>
        <dbReference type="ARBA" id="ARBA00023002"/>
    </source>
</evidence>
<dbReference type="SUPFAM" id="SSF48264">
    <property type="entry name" value="Cytochrome P450"/>
    <property type="match status" value="3"/>
</dbReference>
<dbReference type="GO" id="GO:0020037">
    <property type="term" value="F:heme binding"/>
    <property type="evidence" value="ECO:0007669"/>
    <property type="project" value="InterPro"/>
</dbReference>
<dbReference type="GO" id="GO:0004497">
    <property type="term" value="F:monooxygenase activity"/>
    <property type="evidence" value="ECO:0007669"/>
    <property type="project" value="UniProtKB-KW"/>
</dbReference>
<keyword evidence="8" id="KW-0503">Monooxygenase</keyword>
<evidence type="ECO:0000256" key="11">
    <source>
        <dbReference type="SAM" id="Phobius"/>
    </source>
</evidence>
<dbReference type="Pfam" id="PF00067">
    <property type="entry name" value="p450"/>
    <property type="match status" value="3"/>
</dbReference>
<dbReference type="PRINTS" id="PR00463">
    <property type="entry name" value="EP450I"/>
</dbReference>
<evidence type="ECO:0000256" key="10">
    <source>
        <dbReference type="PIRSR" id="PIRSR602401-1"/>
    </source>
</evidence>
<evidence type="ECO:0000256" key="5">
    <source>
        <dbReference type="ARBA" id="ARBA00022723"/>
    </source>
</evidence>
<dbReference type="PANTHER" id="PTHR47943:SF8">
    <property type="entry name" value="CYTOCHROME P450"/>
    <property type="match status" value="1"/>
</dbReference>
<keyword evidence="7 10" id="KW-0408">Iron</keyword>
<dbReference type="EMBL" id="CP039350">
    <property type="protein sequence ID" value="QCD97484.1"/>
    <property type="molecule type" value="Genomic_DNA"/>
</dbReference>
<evidence type="ECO:0000313" key="13">
    <source>
        <dbReference type="Proteomes" id="UP000501690"/>
    </source>
</evidence>
<name>A0A4D6MCH1_VIGUN</name>
<reference evidence="12 13" key="1">
    <citation type="submission" date="2019-04" db="EMBL/GenBank/DDBJ databases">
        <title>An improved genome assembly and genetic linkage map for asparagus bean, Vigna unguiculata ssp. sesquipedialis.</title>
        <authorList>
            <person name="Xia Q."/>
            <person name="Zhang R."/>
            <person name="Dong Y."/>
        </authorList>
    </citation>
    <scope>NUCLEOTIDE SEQUENCE [LARGE SCALE GENOMIC DNA]</scope>
    <source>
        <tissue evidence="12">Leaf</tissue>
    </source>
</reference>
<evidence type="ECO:0000313" key="12">
    <source>
        <dbReference type="EMBL" id="QCD97484.1"/>
    </source>
</evidence>
<dbReference type="PANTHER" id="PTHR47943">
    <property type="entry name" value="CYTOCHROME P450 93A3-LIKE"/>
    <property type="match status" value="1"/>
</dbReference>
<feature type="binding site" description="axial binding residue" evidence="10">
    <location>
        <position position="943"/>
    </location>
    <ligand>
        <name>heme</name>
        <dbReference type="ChEBI" id="CHEBI:30413"/>
    </ligand>
    <ligandPart>
        <name>Fe</name>
        <dbReference type="ChEBI" id="CHEBI:18248"/>
    </ligandPart>
</feature>
<proteinExistence type="inferred from homology"/>
<gene>
    <name evidence="12" type="ORF">DEO72_LG6g2194</name>
</gene>
<protein>
    <submittedName>
        <fullName evidence="12">Cytochrome P450</fullName>
    </submittedName>
</protein>
<dbReference type="CDD" id="cd20655">
    <property type="entry name" value="CYP93"/>
    <property type="match status" value="3"/>
</dbReference>
<keyword evidence="4 10" id="KW-0349">Heme</keyword>
<evidence type="ECO:0000256" key="7">
    <source>
        <dbReference type="ARBA" id="ARBA00023004"/>
    </source>
</evidence>
<keyword evidence="6" id="KW-0560">Oxidoreductase</keyword>
<dbReference type="GO" id="GO:0005506">
    <property type="term" value="F:iron ion binding"/>
    <property type="evidence" value="ECO:0007669"/>
    <property type="project" value="InterPro"/>
</dbReference>
<evidence type="ECO:0000256" key="2">
    <source>
        <dbReference type="ARBA" id="ARBA00004370"/>
    </source>
</evidence>
<dbReference type="InterPro" id="IPR017972">
    <property type="entry name" value="Cyt_P450_CS"/>
</dbReference>
<evidence type="ECO:0000256" key="4">
    <source>
        <dbReference type="ARBA" id="ARBA00022617"/>
    </source>
</evidence>
<organism evidence="12 13">
    <name type="scientific">Vigna unguiculata</name>
    <name type="common">Cowpea</name>
    <dbReference type="NCBI Taxonomy" id="3917"/>
    <lineage>
        <taxon>Eukaryota</taxon>
        <taxon>Viridiplantae</taxon>
        <taxon>Streptophyta</taxon>
        <taxon>Embryophyta</taxon>
        <taxon>Tracheophyta</taxon>
        <taxon>Spermatophyta</taxon>
        <taxon>Magnoliopsida</taxon>
        <taxon>eudicotyledons</taxon>
        <taxon>Gunneridae</taxon>
        <taxon>Pentapetalae</taxon>
        <taxon>rosids</taxon>
        <taxon>fabids</taxon>
        <taxon>Fabales</taxon>
        <taxon>Fabaceae</taxon>
        <taxon>Papilionoideae</taxon>
        <taxon>50 kb inversion clade</taxon>
        <taxon>NPAAA clade</taxon>
        <taxon>indigoferoid/millettioid clade</taxon>
        <taxon>Phaseoleae</taxon>
        <taxon>Vigna</taxon>
    </lineage>
</organism>
<comment type="cofactor">
    <cofactor evidence="1 10">
        <name>heme</name>
        <dbReference type="ChEBI" id="CHEBI:30413"/>
    </cofactor>
</comment>
<dbReference type="GO" id="GO:0016705">
    <property type="term" value="F:oxidoreductase activity, acting on paired donors, with incorporation or reduction of molecular oxygen"/>
    <property type="evidence" value="ECO:0007669"/>
    <property type="project" value="InterPro"/>
</dbReference>
<dbReference type="GO" id="GO:0016020">
    <property type="term" value="C:membrane"/>
    <property type="evidence" value="ECO:0007669"/>
    <property type="project" value="UniProtKB-SubCell"/>
</dbReference>
<comment type="subcellular location">
    <subcellularLocation>
        <location evidence="2">Membrane</location>
    </subcellularLocation>
</comment>
<evidence type="ECO:0000256" key="8">
    <source>
        <dbReference type="ARBA" id="ARBA00023033"/>
    </source>
</evidence>
<sequence length="1520" mass="171317">MGAAGATFLCYIISFSLAFIILTLLFKSLSILRTKNGSVRPPPTPPSLPIIGHLHLVGSVVPKSFQVLARKYGPLIQLRLGASTCVVVSNAQVAKEVMKTHDLNFCHRPQFGSADNFLYKGSSFVTAPYGPYWRFIKKLCVTQLLSTTQLRRFRHIREQEIQKLLKSLAECSSEGRDTDLSRELTVLTNNILCRMAMSTSCLDNVNDAEDILGLVREFMHIGAKLSMGEVLGPLGKLDLFGYGKKLVRIVGKFDRVLERILEEHEVKNFESGDMMDILLRVHKDPNAEMRLTRNDIKAFFLDIFLAGTDTSSTASQWAMAEIMSNPGVLRKVRAEIDAVVGSSRLVTESDLQNLRYLEAIVKEVLRLHPTAPFALRESAEDCTINGYDIKGQTRILINVYAIMRDPEAWSNPEEFIPERFLEDGDGMINRMNGGDFRYLPFGSGRRGCPGSSLALTVIQVTVASLIQCFRWKTKDGDRVCLEEGSSFSTGLAKPLVCYPVTLSTIVVRAILSRKRNKTNRPPSPQALPIIGHLHLLAPIPHQALHKLSTRYGPIMHLFLGSVPCVVASTPEAAREFLKTHENHFSNRPQSSAVDFLTYGSQDFSFAPYGPYWKFMKKICMSELLGGSTLTQLLPVRRQETSRFLRLMLRKGKAGEAVDVGGELLRLSNNVVSRMIMSQTCSEDDSEAEEVRKLVQDTVLLTGKFNVSDFVWFFKNWDVQGFGKRLKEIRDRFDTMMERAIKEHQEERKRRKEVGSGRDDDDDQIKDLLDVLLDIHEDENSDIKLTKENIKAFILDVFMAGTDTAALTIVWALAELINHPDVMERARQEIDDVIGSGRLVEESDIVNLSYLQAIVKETLRIHPTGPLIVRESSESCTIWGYEIPPKTQLFVNVWAIGRDPNHWENPLEFRPERFLGEEGSGKSQLDVRGQYFHLIPFGSGRRGCPGTSLALQVVQTNLAAMIQCFEWKVKGVNETVDMEEKPGLTLSRLHPLLCVPVPRLNPFPPLRLDNTQGMAFQLSLICLISTVVIAFILWRKQKKTLLPPTPMALPIIGHLHLLSTIPHRDFHALSIRYGPIMHLFLGSVPCVVASTAEAAKEFLKTHESSFSNRLAQTVAIEALTYGFQDFFFAPDGPYWKFMKKLCMSELLGGHMLEQLLPVRQQESKRFIQRLLQKGVAGEAVDFGGELMTLSNNTVSIMTVGHTSTENEKDGEEMRKLVADSAELVGKFNISDFIWFLKRFDLQGFNVRLKKTRDRFDAVLDRIIRQREEERRNKKETGGTRPFKDMLDVLLDIFEDESSEMKLNKENIKAFILDIFVAGTDTTSITIEWALSELINHPHVLEKARLEIDAVVGKSRIVEESDIKNLPYLQAIVKETLRLHPPGPLLTRESSTSEVVCGYNIPPKTRLFINIWAIGRDPNQWKNPLEFMPERFIDENGRSEFDVRGQSYNLLPFGSGRRRCPGISLALHVVHVNLGALIQCFQLKVNGGDGKVDMEEKPGLTLPRAHPLICVPVPRLNPFPAM</sequence>
<dbReference type="PRINTS" id="PR00385">
    <property type="entry name" value="P450"/>
</dbReference>
<dbReference type="Proteomes" id="UP000501690">
    <property type="component" value="Linkage Group LG6"/>
</dbReference>
<dbReference type="FunFam" id="1.10.630.10:FF:000019">
    <property type="entry name" value="Cytochrome P450 family protein"/>
    <property type="match status" value="3"/>
</dbReference>
<keyword evidence="13" id="KW-1185">Reference proteome</keyword>
<evidence type="ECO:0000256" key="3">
    <source>
        <dbReference type="ARBA" id="ARBA00010617"/>
    </source>
</evidence>
<evidence type="ECO:0000256" key="9">
    <source>
        <dbReference type="ARBA" id="ARBA00023136"/>
    </source>
</evidence>
<keyword evidence="9 11" id="KW-0472">Membrane</keyword>
<dbReference type="Gene3D" id="1.10.630.10">
    <property type="entry name" value="Cytochrome P450"/>
    <property type="match status" value="3"/>
</dbReference>
<feature type="transmembrane region" description="Helical" evidence="11">
    <location>
        <begin position="1013"/>
        <end position="1033"/>
    </location>
</feature>
<dbReference type="InterPro" id="IPR002401">
    <property type="entry name" value="Cyt_P450_E_grp-I"/>
</dbReference>
<dbReference type="PROSITE" id="PS00086">
    <property type="entry name" value="CYTOCHROME_P450"/>
    <property type="match status" value="3"/>
</dbReference>
<dbReference type="InterPro" id="IPR036396">
    <property type="entry name" value="Cyt_P450_sf"/>
</dbReference>
<comment type="similarity">
    <text evidence="3">Belongs to the cytochrome P450 family.</text>
</comment>
<evidence type="ECO:0000256" key="1">
    <source>
        <dbReference type="ARBA" id="ARBA00001971"/>
    </source>
</evidence>